<dbReference type="PROSITE" id="PS51186">
    <property type="entry name" value="GNAT"/>
    <property type="match status" value="1"/>
</dbReference>
<dbReference type="InterPro" id="IPR000182">
    <property type="entry name" value="GNAT_dom"/>
</dbReference>
<dbReference type="SUPFAM" id="SSF55729">
    <property type="entry name" value="Acyl-CoA N-acyltransferases (Nat)"/>
    <property type="match status" value="1"/>
</dbReference>
<dbReference type="InterPro" id="IPR016181">
    <property type="entry name" value="Acyl_CoA_acyltransferase"/>
</dbReference>
<proteinExistence type="predicted"/>
<dbReference type="Gene3D" id="3.40.630.30">
    <property type="match status" value="1"/>
</dbReference>
<comment type="caution">
    <text evidence="2">The sequence shown here is derived from an EMBL/GenBank/DDBJ whole genome shotgun (WGS) entry which is preliminary data.</text>
</comment>
<accession>A0ABR9BRB2</accession>
<evidence type="ECO:0000313" key="3">
    <source>
        <dbReference type="Proteomes" id="UP000649768"/>
    </source>
</evidence>
<sequence length="162" mass="18645">MSLVTAADHHERFVFKLKKAAEREAVTQIFGWDETLQYQLHLSEWQDCKPLVILMDGTPIGSVLLEMITPECHSNTEQDSRDLPQSYFSRFFLLPQWQGRGIGSAVLRAVIAWSDKAHRPCCLTYLQGNPVSGLYRRFGFDKITEDSQFVTMVYHPYTKTTL</sequence>
<evidence type="ECO:0000259" key="1">
    <source>
        <dbReference type="PROSITE" id="PS51186"/>
    </source>
</evidence>
<protein>
    <submittedName>
        <fullName evidence="2">GNAT family N-acetyltransferase</fullName>
    </submittedName>
</protein>
<gene>
    <name evidence="2" type="ORF">IFO68_20620</name>
</gene>
<keyword evidence="3" id="KW-1185">Reference proteome</keyword>
<evidence type="ECO:0000313" key="2">
    <source>
        <dbReference type="EMBL" id="MBD8515088.1"/>
    </source>
</evidence>
<reference evidence="2 3" key="1">
    <citation type="submission" date="2020-09" db="EMBL/GenBank/DDBJ databases">
        <title>Photobacterium sp. CAU 1568 isolated from sand of Sido Beach.</title>
        <authorList>
            <person name="Kim W."/>
        </authorList>
    </citation>
    <scope>NUCLEOTIDE SEQUENCE [LARGE SCALE GENOMIC DNA]</scope>
    <source>
        <strain evidence="2 3">CAU 1568</strain>
    </source>
</reference>
<dbReference type="CDD" id="cd04301">
    <property type="entry name" value="NAT_SF"/>
    <property type="match status" value="1"/>
</dbReference>
<name>A0ABR9BRB2_9GAMM</name>
<dbReference type="Proteomes" id="UP000649768">
    <property type="component" value="Unassembled WGS sequence"/>
</dbReference>
<dbReference type="EMBL" id="JACYTP010000019">
    <property type="protein sequence ID" value="MBD8515088.1"/>
    <property type="molecule type" value="Genomic_DNA"/>
</dbReference>
<dbReference type="Pfam" id="PF00583">
    <property type="entry name" value="Acetyltransf_1"/>
    <property type="match status" value="1"/>
</dbReference>
<organism evidence="2 3">
    <name type="scientific">Photobacterium arenosum</name>
    <dbReference type="NCBI Taxonomy" id="2774143"/>
    <lineage>
        <taxon>Bacteria</taxon>
        <taxon>Pseudomonadati</taxon>
        <taxon>Pseudomonadota</taxon>
        <taxon>Gammaproteobacteria</taxon>
        <taxon>Vibrionales</taxon>
        <taxon>Vibrionaceae</taxon>
        <taxon>Photobacterium</taxon>
    </lineage>
</organism>
<feature type="domain" description="N-acetyltransferase" evidence="1">
    <location>
        <begin position="13"/>
        <end position="160"/>
    </location>
</feature>